<keyword evidence="2" id="KW-1185">Reference proteome</keyword>
<dbReference type="Proteomes" id="UP000663879">
    <property type="component" value="Unassembled WGS sequence"/>
</dbReference>
<protein>
    <submittedName>
        <fullName evidence="1">Uncharacterized protein</fullName>
    </submittedName>
</protein>
<dbReference type="OrthoDB" id="10405905at2759"/>
<dbReference type="AlphaFoldDB" id="A0A813MCR0"/>
<accession>A0A813MCR0</accession>
<organism evidence="1 2">
    <name type="scientific">Brachionus calyciflorus</name>
    <dbReference type="NCBI Taxonomy" id="104777"/>
    <lineage>
        <taxon>Eukaryota</taxon>
        <taxon>Metazoa</taxon>
        <taxon>Spiralia</taxon>
        <taxon>Gnathifera</taxon>
        <taxon>Rotifera</taxon>
        <taxon>Eurotatoria</taxon>
        <taxon>Monogononta</taxon>
        <taxon>Pseudotrocha</taxon>
        <taxon>Ploima</taxon>
        <taxon>Brachionidae</taxon>
        <taxon>Brachionus</taxon>
    </lineage>
</organism>
<evidence type="ECO:0000313" key="1">
    <source>
        <dbReference type="EMBL" id="CAF0721123.1"/>
    </source>
</evidence>
<reference evidence="1" key="1">
    <citation type="submission" date="2021-02" db="EMBL/GenBank/DDBJ databases">
        <authorList>
            <person name="Nowell W R."/>
        </authorList>
    </citation>
    <scope>NUCLEOTIDE SEQUENCE</scope>
    <source>
        <strain evidence="1">Ploen Becks lab</strain>
    </source>
</reference>
<dbReference type="EMBL" id="CAJNOC010000161">
    <property type="protein sequence ID" value="CAF0721123.1"/>
    <property type="molecule type" value="Genomic_DNA"/>
</dbReference>
<name>A0A813MCR0_9BILA</name>
<proteinExistence type="predicted"/>
<comment type="caution">
    <text evidence="1">The sequence shown here is derived from an EMBL/GenBank/DDBJ whole genome shotgun (WGS) entry which is preliminary data.</text>
</comment>
<gene>
    <name evidence="1" type="ORF">OXX778_LOCUS2165</name>
</gene>
<evidence type="ECO:0000313" key="2">
    <source>
        <dbReference type="Proteomes" id="UP000663879"/>
    </source>
</evidence>
<sequence length="914" mass="106310">MTSKILLTEINKTESTSPVLIQLIDFLEYASEDNHLLTNESSLLEGILFIETHGLHNIRYFSPYNNHKPISDQSCSHTFTSSEDKNILNLTTILCRLFPSDLGTISIENGTDNNLYSFLSFVKHNSNQRNDLKILAALLFCTCDGKNNSSEIVLNNSEFLFQIKSNCDTKSIYNINVKFGDPTIVDKFKSIIEILDTLLNIDVKNDILTPCLIIKSFIAFYLSASDLGQLYSHYKEILDFFGIKSNVDRRTIIPHLERDLRAICSQFQFPYEKSPDLPYALVPIDKQIQKQLTEPLGYWNCVENSLYHFLNCILWDGDNNRYIKINSEKPCVIDKIFSGKIRGTPDKDTLELWHKLVEDLPTGKYCNQRLDHRKLTFSYDEAVERIFYVQKINLLENKDKTTYNFEVETGFINFIKILEVLTNKQGILIDALKPALIKNKYAKTIDIDLTSLDKCFHQIIKILVGSKHSQYFKVQFKKTYYSCEYTRKDVFGQLWIQREYPGKCAKVEFMLDQDPGHAFVAVSMIDAPTVCFESFNEEIYIKEEKPFLGYLIKSYINSFNKNQINNSNSSLSSKNKSIHEMIIGFRLDANKKTNMLLSNLINQYIINRSSLDQIDLVSKQKVQSFCLNVLNRLPTYDPETLKLFVYPIYAMRNFLEIDPIILDELEEIYDSSEYDFSYKIHNDSILFKTIEKVDAFLEKEFDKADKQGLDAHQITYSQKKCSGIKVHLEKSANLIIERFESNFKSPYVCLFELKDNLDNILSFLSIYGSFFLFDESSSTKKLSILDYHILMNMFFSKNVNRETIIEYVGCFIRNFKNEKFQKVLAITEIIDSFEKKNYLKCIQIIKSNLLDYELGIKLILSCKSKNNEIEFKTLLLEACDDNEKKDYLESLIKKHEEMVLNEMSKDFDDFISIF</sequence>